<dbReference type="Proteomes" id="UP000218231">
    <property type="component" value="Unassembled WGS sequence"/>
</dbReference>
<evidence type="ECO:0000313" key="2">
    <source>
        <dbReference type="EMBL" id="PAV75408.1"/>
    </source>
</evidence>
<organism evidence="2 3">
    <name type="scientific">Diploscapter pachys</name>
    <dbReference type="NCBI Taxonomy" id="2018661"/>
    <lineage>
        <taxon>Eukaryota</taxon>
        <taxon>Metazoa</taxon>
        <taxon>Ecdysozoa</taxon>
        <taxon>Nematoda</taxon>
        <taxon>Chromadorea</taxon>
        <taxon>Rhabditida</taxon>
        <taxon>Rhabditina</taxon>
        <taxon>Rhabditomorpha</taxon>
        <taxon>Rhabditoidea</taxon>
        <taxon>Rhabditidae</taxon>
        <taxon>Diploscapter</taxon>
    </lineage>
</organism>
<dbReference type="AlphaFoldDB" id="A0A2A2KNF6"/>
<feature type="region of interest" description="Disordered" evidence="1">
    <location>
        <begin position="100"/>
        <end position="162"/>
    </location>
</feature>
<accession>A0A2A2KNF6</accession>
<sequence length="355" mass="40006">MGNCLWNGRKKPVPFNEEPKYSTSSSVSKWIADSDFYSVPEDLDEEYKKANLPAAARRGESAADVMQRNGKPLMLTELKRLRFQRLADASVDGYVTAKETFDLDDEENEDEDRNNQVGGQAIADRMRDEQIRTRLTEAEIEEEKTSLEEKSPSHKKPPTCGASAYESCFDSIDGRLDEDIYSYSESESAQTEVFENPPEAEETAITVYENVGETENRELEHVELPDQEKQEETEESEEEEPLEMEPTQTISVTSLDDLENENAVISSGSGSGQKFGGNGDSNDTDGMRSPSNWRHDWDSRPVAALPTPVRMNAVSPQVFESIFDDKGRVKKDKPVKKYLEQKRFSLASIHDVANH</sequence>
<proteinExistence type="predicted"/>
<comment type="caution">
    <text evidence="2">The sequence shown here is derived from an EMBL/GenBank/DDBJ whole genome shotgun (WGS) entry which is preliminary data.</text>
</comment>
<feature type="region of interest" description="Disordered" evidence="1">
    <location>
        <begin position="184"/>
        <end position="299"/>
    </location>
</feature>
<feature type="compositionally biased region" description="Basic and acidic residues" evidence="1">
    <location>
        <begin position="214"/>
        <end position="230"/>
    </location>
</feature>
<feature type="region of interest" description="Disordered" evidence="1">
    <location>
        <begin position="1"/>
        <end position="24"/>
    </location>
</feature>
<reference evidence="2 3" key="1">
    <citation type="journal article" date="2017" name="Curr. Biol.">
        <title>Genome architecture and evolution of a unichromosomal asexual nematode.</title>
        <authorList>
            <person name="Fradin H."/>
            <person name="Zegar C."/>
            <person name="Gutwein M."/>
            <person name="Lucas J."/>
            <person name="Kovtun M."/>
            <person name="Corcoran D."/>
            <person name="Baugh L.R."/>
            <person name="Kiontke K."/>
            <person name="Gunsalus K."/>
            <person name="Fitch D.H."/>
            <person name="Piano F."/>
        </authorList>
    </citation>
    <scope>NUCLEOTIDE SEQUENCE [LARGE SCALE GENOMIC DNA]</scope>
    <source>
        <strain evidence="2">PF1309</strain>
    </source>
</reference>
<keyword evidence="3" id="KW-1185">Reference proteome</keyword>
<gene>
    <name evidence="2" type="ORF">WR25_17801</name>
</gene>
<feature type="compositionally biased region" description="Gly residues" evidence="1">
    <location>
        <begin position="269"/>
        <end position="279"/>
    </location>
</feature>
<dbReference type="EMBL" id="LIAE01008114">
    <property type="protein sequence ID" value="PAV75408.1"/>
    <property type="molecule type" value="Genomic_DNA"/>
</dbReference>
<protein>
    <submittedName>
        <fullName evidence="2">Uncharacterized protein</fullName>
    </submittedName>
</protein>
<feature type="compositionally biased region" description="Basic and acidic residues" evidence="1">
    <location>
        <begin position="124"/>
        <end position="152"/>
    </location>
</feature>
<evidence type="ECO:0000256" key="1">
    <source>
        <dbReference type="SAM" id="MobiDB-lite"/>
    </source>
</evidence>
<evidence type="ECO:0000313" key="3">
    <source>
        <dbReference type="Proteomes" id="UP000218231"/>
    </source>
</evidence>
<feature type="compositionally biased region" description="Acidic residues" evidence="1">
    <location>
        <begin position="231"/>
        <end position="243"/>
    </location>
</feature>
<feature type="compositionally biased region" description="Acidic residues" evidence="1">
    <location>
        <begin position="102"/>
        <end position="112"/>
    </location>
</feature>
<name>A0A2A2KNF6_9BILA</name>